<evidence type="ECO:0000313" key="5">
    <source>
        <dbReference type="EMBL" id="HIX57010.1"/>
    </source>
</evidence>
<feature type="transmembrane region" description="Helical" evidence="3">
    <location>
        <begin position="31"/>
        <end position="48"/>
    </location>
</feature>
<dbReference type="InterPro" id="IPR029052">
    <property type="entry name" value="Metallo-depent_PP-like"/>
</dbReference>
<dbReference type="EMBL" id="DXEV01000115">
    <property type="protein sequence ID" value="HIX57010.1"/>
    <property type="molecule type" value="Genomic_DNA"/>
</dbReference>
<dbReference type="Pfam" id="PF00149">
    <property type="entry name" value="Metallophos"/>
    <property type="match status" value="1"/>
</dbReference>
<keyword evidence="3" id="KW-1133">Transmembrane helix</keyword>
<proteinExistence type="predicted"/>
<reference evidence="5" key="1">
    <citation type="journal article" date="2021" name="PeerJ">
        <title>Extensive microbial diversity within the chicken gut microbiome revealed by metagenomics and culture.</title>
        <authorList>
            <person name="Gilroy R."/>
            <person name="Ravi A."/>
            <person name="Getino M."/>
            <person name="Pursley I."/>
            <person name="Horton D.L."/>
            <person name="Alikhan N.F."/>
            <person name="Baker D."/>
            <person name="Gharbi K."/>
            <person name="Hall N."/>
            <person name="Watson M."/>
            <person name="Adriaenssens E.M."/>
            <person name="Foster-Nyarko E."/>
            <person name="Jarju S."/>
            <person name="Secka A."/>
            <person name="Antonio M."/>
            <person name="Oren A."/>
            <person name="Chaudhuri R.R."/>
            <person name="La Ragione R."/>
            <person name="Hildebrand F."/>
            <person name="Pallen M.J."/>
        </authorList>
    </citation>
    <scope>NUCLEOTIDE SEQUENCE</scope>
    <source>
        <strain evidence="5">USASDec5-558</strain>
    </source>
</reference>
<dbReference type="CDD" id="cd07385">
    <property type="entry name" value="MPP_YkuE_C"/>
    <property type="match status" value="1"/>
</dbReference>
<sequence length="403" mass="44523">MWVLFVSALIFVVYAIASLVVPVHMKMRTKIICALIIFLFGLKYFVYSQTGGVLEPRLSPTNIVILEATYSALMLAVFLAIIKDLLLLGRTIYRAVRKVPSEQRRPWPLARINAVIAIVALTTGVWGTLYQYKIPAVYTYPVAVEDLAPELEGYKIVQITDLHIGPILKRDFLQGVVERVNAENPDLVVITGDFVDGSVANLKDEFLPLKDIKAKDGVLAVTGNHEYYSGVNSWVRTWEQMGVQFLKNESVLISRANAESKDPDRAAILVSGVPDHHGAAFGEEDPDFELALRQLRARFGHNEVPAVSAAASASFRLLMAHEPPIVTQNPEADLILTGHTHGGTMFFLQPLIAHFNAGYVSGMYQVNPRTKLYVSNGTGIWSGFSCRVLVPSEITTFVLEVAK</sequence>
<dbReference type="Gene3D" id="3.60.21.10">
    <property type="match status" value="1"/>
</dbReference>
<name>A0A9D2B0V9_9GAMM</name>
<organism evidence="5 6">
    <name type="scientific">Candidatus Anaerobiospirillum pullistercoris</name>
    <dbReference type="NCBI Taxonomy" id="2838452"/>
    <lineage>
        <taxon>Bacteria</taxon>
        <taxon>Pseudomonadati</taxon>
        <taxon>Pseudomonadota</taxon>
        <taxon>Gammaproteobacteria</taxon>
        <taxon>Aeromonadales</taxon>
        <taxon>Succinivibrionaceae</taxon>
        <taxon>Anaerobiospirillum</taxon>
    </lineage>
</organism>
<dbReference type="Proteomes" id="UP000886829">
    <property type="component" value="Unassembled WGS sequence"/>
</dbReference>
<keyword evidence="2" id="KW-0378">Hydrolase</keyword>
<feature type="transmembrane region" description="Helical" evidence="3">
    <location>
        <begin position="109"/>
        <end position="129"/>
    </location>
</feature>
<dbReference type="SUPFAM" id="SSF56300">
    <property type="entry name" value="Metallo-dependent phosphatases"/>
    <property type="match status" value="1"/>
</dbReference>
<dbReference type="AlphaFoldDB" id="A0A9D2B0V9"/>
<gene>
    <name evidence="5" type="ORF">H9850_06020</name>
</gene>
<protein>
    <submittedName>
        <fullName evidence="5">Metallophosphoesterase</fullName>
    </submittedName>
</protein>
<keyword evidence="3" id="KW-0812">Transmembrane</keyword>
<keyword evidence="3" id="KW-0472">Membrane</keyword>
<dbReference type="PANTHER" id="PTHR31302:SF31">
    <property type="entry name" value="PHOSPHODIESTERASE YAEI"/>
    <property type="match status" value="1"/>
</dbReference>
<feature type="transmembrane region" description="Helical" evidence="3">
    <location>
        <begin position="6"/>
        <end position="24"/>
    </location>
</feature>
<evidence type="ECO:0000259" key="4">
    <source>
        <dbReference type="Pfam" id="PF00149"/>
    </source>
</evidence>
<dbReference type="GO" id="GO:0016020">
    <property type="term" value="C:membrane"/>
    <property type="evidence" value="ECO:0007669"/>
    <property type="project" value="GOC"/>
</dbReference>
<evidence type="ECO:0000256" key="1">
    <source>
        <dbReference type="ARBA" id="ARBA00022723"/>
    </source>
</evidence>
<dbReference type="PANTHER" id="PTHR31302">
    <property type="entry name" value="TRANSMEMBRANE PROTEIN WITH METALLOPHOSPHOESTERASE DOMAIN-RELATED"/>
    <property type="match status" value="1"/>
</dbReference>
<keyword evidence="1" id="KW-0479">Metal-binding</keyword>
<dbReference type="GO" id="GO:0009245">
    <property type="term" value="P:lipid A biosynthetic process"/>
    <property type="evidence" value="ECO:0007669"/>
    <property type="project" value="TreeGrafter"/>
</dbReference>
<evidence type="ECO:0000256" key="3">
    <source>
        <dbReference type="SAM" id="Phobius"/>
    </source>
</evidence>
<accession>A0A9D2B0V9</accession>
<comment type="caution">
    <text evidence="5">The sequence shown here is derived from an EMBL/GenBank/DDBJ whole genome shotgun (WGS) entry which is preliminary data.</text>
</comment>
<dbReference type="GO" id="GO:0008758">
    <property type="term" value="F:UDP-2,3-diacylglucosamine hydrolase activity"/>
    <property type="evidence" value="ECO:0007669"/>
    <property type="project" value="TreeGrafter"/>
</dbReference>
<dbReference type="GO" id="GO:0046872">
    <property type="term" value="F:metal ion binding"/>
    <property type="evidence" value="ECO:0007669"/>
    <property type="project" value="UniProtKB-KW"/>
</dbReference>
<feature type="transmembrane region" description="Helical" evidence="3">
    <location>
        <begin position="68"/>
        <end position="88"/>
    </location>
</feature>
<reference evidence="5" key="2">
    <citation type="submission" date="2021-04" db="EMBL/GenBank/DDBJ databases">
        <authorList>
            <person name="Gilroy R."/>
        </authorList>
    </citation>
    <scope>NUCLEOTIDE SEQUENCE</scope>
    <source>
        <strain evidence="5">USASDec5-558</strain>
    </source>
</reference>
<evidence type="ECO:0000256" key="2">
    <source>
        <dbReference type="ARBA" id="ARBA00022801"/>
    </source>
</evidence>
<feature type="domain" description="Calcineurin-like phosphoesterase" evidence="4">
    <location>
        <begin position="155"/>
        <end position="342"/>
    </location>
</feature>
<dbReference type="InterPro" id="IPR051158">
    <property type="entry name" value="Metallophosphoesterase_sf"/>
</dbReference>
<dbReference type="InterPro" id="IPR004843">
    <property type="entry name" value="Calcineurin-like_PHP"/>
</dbReference>
<evidence type="ECO:0000313" key="6">
    <source>
        <dbReference type="Proteomes" id="UP000886829"/>
    </source>
</evidence>